<dbReference type="AlphaFoldDB" id="A0A940X9V4"/>
<evidence type="ECO:0000313" key="2">
    <source>
        <dbReference type="Proteomes" id="UP000675047"/>
    </source>
</evidence>
<keyword evidence="2" id="KW-1185">Reference proteome</keyword>
<comment type="caution">
    <text evidence="1">The sequence shown here is derived from an EMBL/GenBank/DDBJ whole genome shotgun (WGS) entry which is preliminary data.</text>
</comment>
<name>A0A940X9V4_9FLAO</name>
<organism evidence="1 2">
    <name type="scientific">Flavobacterium geliluteum</name>
    <dbReference type="NCBI Taxonomy" id="2816120"/>
    <lineage>
        <taxon>Bacteria</taxon>
        <taxon>Pseudomonadati</taxon>
        <taxon>Bacteroidota</taxon>
        <taxon>Flavobacteriia</taxon>
        <taxon>Flavobacteriales</taxon>
        <taxon>Flavobacteriaceae</taxon>
        <taxon>Flavobacterium</taxon>
    </lineage>
</organism>
<evidence type="ECO:0000313" key="1">
    <source>
        <dbReference type="EMBL" id="MBP4137976.1"/>
    </source>
</evidence>
<protein>
    <submittedName>
        <fullName evidence="1">Uncharacterized protein</fullName>
    </submittedName>
</protein>
<sequence length="84" mass="9732">MEPDKKKIRIFTNKEYLLKEVISDYNSINKTDFIFVKYIHGEVNFAIIEFVNADLNQIFELGRMLGGTTEAVEKNISNPPSIFM</sequence>
<dbReference type="RefSeq" id="WP_210665980.1">
    <property type="nucleotide sequence ID" value="NZ_JAGFBV010000009.1"/>
</dbReference>
<accession>A0A940X9V4</accession>
<gene>
    <name evidence="1" type="ORF">J3495_07715</name>
</gene>
<dbReference type="Proteomes" id="UP000675047">
    <property type="component" value="Unassembled WGS sequence"/>
</dbReference>
<proteinExistence type="predicted"/>
<reference evidence="1 2" key="1">
    <citation type="submission" date="2021-03" db="EMBL/GenBank/DDBJ databases">
        <title>Flavobacterium Flabelliformis Sp. Nov. And Flavobacterium Geliluteum Sp. Nov., Two Novel Multidrug Resistant Psychrophilic Species Isolated From Antarctica.</title>
        <authorList>
            <person name="Kralova S."/>
            <person name="Busse H.J."/>
            <person name="Bezdicek M."/>
            <person name="Nykrynova M."/>
            <person name="Kroupova E."/>
            <person name="Krsek D."/>
            <person name="Sedlacek I."/>
        </authorList>
    </citation>
    <scope>NUCLEOTIDE SEQUENCE [LARGE SCALE GENOMIC DNA]</scope>
    <source>
        <strain evidence="1 2">P7388</strain>
    </source>
</reference>
<dbReference type="EMBL" id="JAGFBV010000009">
    <property type="protein sequence ID" value="MBP4137976.1"/>
    <property type="molecule type" value="Genomic_DNA"/>
</dbReference>